<reference evidence="1" key="2">
    <citation type="submission" date="2020-09" db="EMBL/GenBank/DDBJ databases">
        <authorList>
            <person name="Sun Q."/>
            <person name="Zhou Y."/>
        </authorList>
    </citation>
    <scope>NUCLEOTIDE SEQUENCE</scope>
    <source>
        <strain evidence="1">CGMCC 1.15388</strain>
    </source>
</reference>
<dbReference type="Pfam" id="PF19674">
    <property type="entry name" value="DUF6177"/>
    <property type="match status" value="1"/>
</dbReference>
<protein>
    <submittedName>
        <fullName evidence="1">Uncharacterized protein</fullName>
    </submittedName>
</protein>
<dbReference type="Proteomes" id="UP000633136">
    <property type="component" value="Unassembled WGS sequence"/>
</dbReference>
<organism evidence="1 2">
    <name type="scientific">Nesterenkonia cremea</name>
    <dbReference type="NCBI Taxonomy" id="1882340"/>
    <lineage>
        <taxon>Bacteria</taxon>
        <taxon>Bacillati</taxon>
        <taxon>Actinomycetota</taxon>
        <taxon>Actinomycetes</taxon>
        <taxon>Micrococcales</taxon>
        <taxon>Micrococcaceae</taxon>
        <taxon>Nesterenkonia</taxon>
    </lineage>
</organism>
<dbReference type="AlphaFoldDB" id="A0A917APE5"/>
<accession>A0A917APE5</accession>
<sequence>MQERYWPVADEWAGDFAVHVAGPTSVIRYTAALRALFQTVEKHKKTAVLHSSPQHVLSPVTATAVELTGGFGLQRRYRYGKPGRAAAYWHIAEGPVGQQVFYNGLTGRMAGTRAELREVGDNPLHPRFAADAHPQQAALRFSVHRLRRPEEDVPMGALAEFLLPRLGGGAPEAWDLTEPLARPWNVTDVDASAEPLGGEPPFAVPAVYFTDGRGAWGSITVRRDEAGLIEHTSGSIPLGPYPQDVRPATDLATAAARDLAQAFPSCVQGFFSLRDVDPGLFRSVRPHVPDRALALLVGPRAAPDFTFWAEDPSYGDGRIDVVGSHPYQAGIVTFGGDDLL</sequence>
<comment type="caution">
    <text evidence="1">The sequence shown here is derived from an EMBL/GenBank/DDBJ whole genome shotgun (WGS) entry which is preliminary data.</text>
</comment>
<keyword evidence="2" id="KW-1185">Reference proteome</keyword>
<dbReference type="RefSeq" id="WP_188683448.1">
    <property type="nucleotide sequence ID" value="NZ_BMIS01000003.1"/>
</dbReference>
<reference evidence="1" key="1">
    <citation type="journal article" date="2014" name="Int. J. Syst. Evol. Microbiol.">
        <title>Complete genome sequence of Corynebacterium casei LMG S-19264T (=DSM 44701T), isolated from a smear-ripened cheese.</title>
        <authorList>
            <consortium name="US DOE Joint Genome Institute (JGI-PGF)"/>
            <person name="Walter F."/>
            <person name="Albersmeier A."/>
            <person name="Kalinowski J."/>
            <person name="Ruckert C."/>
        </authorList>
    </citation>
    <scope>NUCLEOTIDE SEQUENCE</scope>
    <source>
        <strain evidence="1">CGMCC 1.15388</strain>
    </source>
</reference>
<gene>
    <name evidence="1" type="ORF">GCM10011401_10890</name>
</gene>
<proteinExistence type="predicted"/>
<dbReference type="EMBL" id="BMIS01000003">
    <property type="protein sequence ID" value="GGE65444.1"/>
    <property type="molecule type" value="Genomic_DNA"/>
</dbReference>
<evidence type="ECO:0000313" key="1">
    <source>
        <dbReference type="EMBL" id="GGE65444.1"/>
    </source>
</evidence>
<evidence type="ECO:0000313" key="2">
    <source>
        <dbReference type="Proteomes" id="UP000633136"/>
    </source>
</evidence>
<dbReference type="InterPro" id="IPR046175">
    <property type="entry name" value="DUF6177"/>
</dbReference>
<name>A0A917APE5_9MICC</name>